<evidence type="ECO:0000313" key="6">
    <source>
        <dbReference type="EMBL" id="SLN73895.1"/>
    </source>
</evidence>
<organism evidence="6 7">
    <name type="scientific">Pseudooceanicola marinus</name>
    <dbReference type="NCBI Taxonomy" id="396013"/>
    <lineage>
        <taxon>Bacteria</taxon>
        <taxon>Pseudomonadati</taxon>
        <taxon>Pseudomonadota</taxon>
        <taxon>Alphaproteobacteria</taxon>
        <taxon>Rhodobacterales</taxon>
        <taxon>Paracoccaceae</taxon>
        <taxon>Pseudooceanicola</taxon>
    </lineage>
</organism>
<dbReference type="GO" id="GO:0004065">
    <property type="term" value="F:arylsulfatase activity"/>
    <property type="evidence" value="ECO:0007669"/>
    <property type="project" value="UniProtKB-EC"/>
</dbReference>
<dbReference type="EC" id="3.1.6.1" evidence="6"/>
<dbReference type="Pfam" id="PF00884">
    <property type="entry name" value="Sulfatase"/>
    <property type="match status" value="1"/>
</dbReference>
<keyword evidence="4" id="KW-0106">Calcium</keyword>
<name>A0A1X7AA40_9RHOB</name>
<reference evidence="6 7" key="1">
    <citation type="submission" date="2017-03" db="EMBL/GenBank/DDBJ databases">
        <authorList>
            <person name="Afonso C.L."/>
            <person name="Miller P.J."/>
            <person name="Scott M.A."/>
            <person name="Spackman E."/>
            <person name="Goraichik I."/>
            <person name="Dimitrov K.M."/>
            <person name="Suarez D.L."/>
            <person name="Swayne D.E."/>
        </authorList>
    </citation>
    <scope>NUCLEOTIDE SEQUENCE [LARGE SCALE GENOMIC DNA]</scope>
    <source>
        <strain evidence="6 7">CECT 7751</strain>
    </source>
</reference>
<evidence type="ECO:0000259" key="5">
    <source>
        <dbReference type="Pfam" id="PF00884"/>
    </source>
</evidence>
<dbReference type="CDD" id="cd16025">
    <property type="entry name" value="PAS_like"/>
    <property type="match status" value="1"/>
</dbReference>
<dbReference type="InterPro" id="IPR024607">
    <property type="entry name" value="Sulfatase_CS"/>
</dbReference>
<dbReference type="Gene3D" id="3.30.1120.10">
    <property type="match status" value="1"/>
</dbReference>
<evidence type="ECO:0000256" key="2">
    <source>
        <dbReference type="ARBA" id="ARBA00022723"/>
    </source>
</evidence>
<proteinExistence type="inferred from homology"/>
<keyword evidence="3 6" id="KW-0378">Hydrolase</keyword>
<evidence type="ECO:0000256" key="1">
    <source>
        <dbReference type="ARBA" id="ARBA00008779"/>
    </source>
</evidence>
<dbReference type="EMBL" id="FWFN01000011">
    <property type="protein sequence ID" value="SLN73895.1"/>
    <property type="molecule type" value="Genomic_DNA"/>
</dbReference>
<evidence type="ECO:0000256" key="4">
    <source>
        <dbReference type="ARBA" id="ARBA00022837"/>
    </source>
</evidence>
<comment type="similarity">
    <text evidence="1">Belongs to the sulfatase family.</text>
</comment>
<accession>A0A1X7AA40</accession>
<dbReference type="AlphaFoldDB" id="A0A1X7AA40"/>
<keyword evidence="2" id="KW-0479">Metal-binding</keyword>
<evidence type="ECO:0000256" key="3">
    <source>
        <dbReference type="ARBA" id="ARBA00022801"/>
    </source>
</evidence>
<dbReference type="OrthoDB" id="9803751at2"/>
<dbReference type="Gene3D" id="3.40.720.10">
    <property type="entry name" value="Alkaline Phosphatase, subunit A"/>
    <property type="match status" value="1"/>
</dbReference>
<dbReference type="InterPro" id="IPR017850">
    <property type="entry name" value="Alkaline_phosphatase_core_sf"/>
</dbReference>
<dbReference type="InterPro" id="IPR050738">
    <property type="entry name" value="Sulfatase"/>
</dbReference>
<keyword evidence="7" id="KW-1185">Reference proteome</keyword>
<feature type="domain" description="Sulfatase N-terminal" evidence="5">
    <location>
        <begin position="21"/>
        <end position="434"/>
    </location>
</feature>
<dbReference type="PROSITE" id="PS00523">
    <property type="entry name" value="SULFATASE_1"/>
    <property type="match status" value="1"/>
</dbReference>
<sequence length="746" mass="82294">MTPENFPPGFPQPTGAPEGAPNVIVVLTDDVGFGATSTFGGPVPMPVFDRVAEQGVRFNRFHTTAMCSPTRASLLTGRNHHAVGSGGITEVAHGAPGYTSVIPDSAATFGHVLRDNGYDTAWLGKNHNTPMWETTSMGPFDRWPNGYGFDYFYGFFGGSGNQFAPALVENRNFLEAPADDPDYILDRDFGDRAISWIDRQNVLRPEKPFLMYLSPGTAHSPHQAPKEWIERFKGAFDDGWDAVRARTFERQKALGIIPETAKLTPRPDRIPAWDSASEDEKRLYRRMMEVYAAQLAHWDFQFGRILDRVEALGQLENTLIVYVQGDNGASGEGTLEGTTNDVATMNGASPSVAEMLANIDDIGGPESFGNYPVGWAWAMNTPFQWTKQVASHFGGTRNGMVVSWPARIKDVGRVCSQFHHVIDVAPTLYDLIGITPPESFRGVAQQPFDGISMGPSIFEGDAAPDRRAQYFEMAGHRAYYQDGWIGSTYPESVPWEKTSDLPPEDWRWELYDLTSDYSQDQDLAEQQPERLAAIRSGFEAACDKNNVNPVHVGYFYGLHQPKPSPFRGRSDFTYYPSGRRMPGAEFPDLKNKSWRVEAVCDLTDRESGTIISQGGWLGGWSLYLLEGVPQVIYRLGVEAELRTRIAAKAPLDAGIHRLALDLRYSGEGRGGPAELVLTVDGEISGAARIDRTIGNLISGSEGVSIGFERGAPLPPEARRPFRMRGRIERLDVHLGDTAVATATKDT</sequence>
<gene>
    <name evidence="6" type="primary">atsA_2</name>
    <name evidence="6" type="ORF">PSM7751_04089</name>
</gene>
<dbReference type="PANTHER" id="PTHR42693">
    <property type="entry name" value="ARYLSULFATASE FAMILY MEMBER"/>
    <property type="match status" value="1"/>
</dbReference>
<dbReference type="SUPFAM" id="SSF53649">
    <property type="entry name" value="Alkaline phosphatase-like"/>
    <property type="match status" value="1"/>
</dbReference>
<evidence type="ECO:0000313" key="7">
    <source>
        <dbReference type="Proteomes" id="UP000193963"/>
    </source>
</evidence>
<dbReference type="PANTHER" id="PTHR42693:SF43">
    <property type="entry name" value="BLL2667 PROTEIN"/>
    <property type="match status" value="1"/>
</dbReference>
<dbReference type="InterPro" id="IPR000917">
    <property type="entry name" value="Sulfatase_N"/>
</dbReference>
<dbReference type="GO" id="GO:0046872">
    <property type="term" value="F:metal ion binding"/>
    <property type="evidence" value="ECO:0007669"/>
    <property type="project" value="UniProtKB-KW"/>
</dbReference>
<protein>
    <submittedName>
        <fullName evidence="6">Arylsulfatase</fullName>
        <ecNumber evidence="6">3.1.6.1</ecNumber>
    </submittedName>
</protein>
<dbReference type="RefSeq" id="WP_157792266.1">
    <property type="nucleotide sequence ID" value="NZ_FWFN01000011.1"/>
</dbReference>
<dbReference type="Proteomes" id="UP000193963">
    <property type="component" value="Unassembled WGS sequence"/>
</dbReference>